<keyword evidence="4 8" id="KW-0378">Hydrolase</keyword>
<keyword evidence="3" id="KW-0227">DNA damage</keyword>
<dbReference type="GO" id="GO:0016829">
    <property type="term" value="F:lyase activity"/>
    <property type="evidence" value="ECO:0007669"/>
    <property type="project" value="UniProtKB-KW"/>
</dbReference>
<reference evidence="9 10" key="1">
    <citation type="submission" date="2016-02" db="EMBL/GenBank/DDBJ databases">
        <authorList>
            <person name="Wen L."/>
            <person name="He K."/>
            <person name="Yang H."/>
        </authorList>
    </citation>
    <scope>NUCLEOTIDE SEQUENCE [LARGE SCALE GENOMIC DNA]</scope>
    <source>
        <strain evidence="9">ShG14-8</strain>
    </source>
</reference>
<dbReference type="InterPro" id="IPR003738">
    <property type="entry name" value="SRAP"/>
</dbReference>
<dbReference type="Gene3D" id="3.90.1680.10">
    <property type="entry name" value="SOS response associated peptidase-like"/>
    <property type="match status" value="1"/>
</dbReference>
<dbReference type="GO" id="GO:0106300">
    <property type="term" value="P:protein-DNA covalent cross-linking repair"/>
    <property type="evidence" value="ECO:0007669"/>
    <property type="project" value="InterPro"/>
</dbReference>
<dbReference type="PANTHER" id="PTHR13604:SF0">
    <property type="entry name" value="ABASIC SITE PROCESSING PROTEIN HMCES"/>
    <property type="match status" value="1"/>
</dbReference>
<evidence type="ECO:0000256" key="7">
    <source>
        <dbReference type="ARBA" id="ARBA00023239"/>
    </source>
</evidence>
<keyword evidence="7" id="KW-0456">Lyase</keyword>
<dbReference type="EC" id="3.4.-.-" evidence="8"/>
<accession>A0A139BR78</accession>
<dbReference type="Proteomes" id="UP000070578">
    <property type="component" value="Unassembled WGS sequence"/>
</dbReference>
<dbReference type="PANTHER" id="PTHR13604">
    <property type="entry name" value="DC12-RELATED"/>
    <property type="match status" value="1"/>
</dbReference>
<evidence type="ECO:0000256" key="6">
    <source>
        <dbReference type="ARBA" id="ARBA00023125"/>
    </source>
</evidence>
<keyword evidence="2 8" id="KW-0645">Protease</keyword>
<dbReference type="GO" id="GO:0006508">
    <property type="term" value="P:proteolysis"/>
    <property type="evidence" value="ECO:0007669"/>
    <property type="project" value="UniProtKB-KW"/>
</dbReference>
<evidence type="ECO:0000256" key="4">
    <source>
        <dbReference type="ARBA" id="ARBA00022801"/>
    </source>
</evidence>
<gene>
    <name evidence="9" type="ORF">AWT59_2363</name>
</gene>
<dbReference type="AlphaFoldDB" id="A0A139BR78"/>
<reference evidence="9 10" key="2">
    <citation type="submission" date="2016-03" db="EMBL/GenBank/DDBJ databases">
        <title>New uncultured bacterium of the family Gallionellaceae from acid mine drainage: description and reconstruction of genome based on metagenomic analysis of microbial community.</title>
        <authorList>
            <person name="Kadnikov V."/>
            <person name="Ivasenko D."/>
            <person name="Beletsky A."/>
            <person name="Mardanov A."/>
            <person name="Danilova E."/>
            <person name="Pimenov N."/>
            <person name="Karnachuk O."/>
            <person name="Ravin N."/>
        </authorList>
    </citation>
    <scope>NUCLEOTIDE SEQUENCE [LARGE SCALE GENOMIC DNA]</scope>
    <source>
        <strain evidence="9">ShG14-8</strain>
    </source>
</reference>
<proteinExistence type="inferred from homology"/>
<evidence type="ECO:0000256" key="2">
    <source>
        <dbReference type="ARBA" id="ARBA00022670"/>
    </source>
</evidence>
<dbReference type="EMBL" id="LSLI01000071">
    <property type="protein sequence ID" value="KXS31496.1"/>
    <property type="molecule type" value="Genomic_DNA"/>
</dbReference>
<evidence type="ECO:0000256" key="5">
    <source>
        <dbReference type="ARBA" id="ARBA00023124"/>
    </source>
</evidence>
<protein>
    <recommendedName>
        <fullName evidence="8">Abasic site processing protein</fullName>
        <ecNumber evidence="8">3.4.-.-</ecNumber>
    </recommendedName>
</protein>
<dbReference type="SUPFAM" id="SSF143081">
    <property type="entry name" value="BB1717-like"/>
    <property type="match status" value="1"/>
</dbReference>
<sequence length="221" mass="24998">MCGRFTINSSPAKLKEHFATAIEPDLKPRFNIAPSQTVPVVHLDESGNRVFTFAQWGLIPSWVKDPKKLQHPINAKAETAAIKPMFRHAYRKGRVLVPADGFYEWATKDGKQPYLIKLRDGAPMGMGGLLEHWQGPEGDVTTFTILTTNANLLMETIHDRMPVIIRPEDYATWLGTNFTDIIKIHAMVLPYPERLMEAYPVSRKVNGPQHDSPDLIEEKQV</sequence>
<dbReference type="Pfam" id="PF02586">
    <property type="entry name" value="SRAP"/>
    <property type="match status" value="1"/>
</dbReference>
<evidence type="ECO:0000256" key="8">
    <source>
        <dbReference type="RuleBase" id="RU364100"/>
    </source>
</evidence>
<comment type="similarity">
    <text evidence="1 8">Belongs to the SOS response-associated peptidase family.</text>
</comment>
<keyword evidence="5" id="KW-0190">Covalent protein-DNA linkage</keyword>
<dbReference type="GO" id="GO:0003697">
    <property type="term" value="F:single-stranded DNA binding"/>
    <property type="evidence" value="ECO:0007669"/>
    <property type="project" value="InterPro"/>
</dbReference>
<dbReference type="InterPro" id="IPR036590">
    <property type="entry name" value="SRAP-like"/>
</dbReference>
<evidence type="ECO:0000313" key="10">
    <source>
        <dbReference type="Proteomes" id="UP000070578"/>
    </source>
</evidence>
<organism evidence="9 10">
    <name type="scientific">Candidatus Gallionella acididurans</name>
    <dbReference type="NCBI Taxonomy" id="1796491"/>
    <lineage>
        <taxon>Bacteria</taxon>
        <taxon>Pseudomonadati</taxon>
        <taxon>Pseudomonadota</taxon>
        <taxon>Betaproteobacteria</taxon>
        <taxon>Nitrosomonadales</taxon>
        <taxon>Gallionellaceae</taxon>
        <taxon>Gallionella</taxon>
    </lineage>
</organism>
<dbReference type="GO" id="GO:0008233">
    <property type="term" value="F:peptidase activity"/>
    <property type="evidence" value="ECO:0007669"/>
    <property type="project" value="UniProtKB-KW"/>
</dbReference>
<keyword evidence="6" id="KW-0238">DNA-binding</keyword>
<name>A0A139BR78_9PROT</name>
<evidence type="ECO:0000256" key="1">
    <source>
        <dbReference type="ARBA" id="ARBA00008136"/>
    </source>
</evidence>
<evidence type="ECO:0000313" key="9">
    <source>
        <dbReference type="EMBL" id="KXS31496.1"/>
    </source>
</evidence>
<comment type="caution">
    <text evidence="9">The sequence shown here is derived from an EMBL/GenBank/DDBJ whole genome shotgun (WGS) entry which is preliminary data.</text>
</comment>
<evidence type="ECO:0000256" key="3">
    <source>
        <dbReference type="ARBA" id="ARBA00022763"/>
    </source>
</evidence>
<dbReference type="PATRIC" id="fig|1796491.3.peg.2581"/>